<proteinExistence type="predicted"/>
<protein>
    <submittedName>
        <fullName evidence="1">Uncharacterized protein</fullName>
    </submittedName>
</protein>
<sequence length="61" mass="6687">MVNQFQQVQAGQSVHVPMVQAEGIMGLRLLFLTKLGYKLFQVVGVQARQAPPPQAPSRPIS</sequence>
<name>A0A9D4KUB6_DREPO</name>
<keyword evidence="2" id="KW-1185">Reference proteome</keyword>
<dbReference type="Proteomes" id="UP000828390">
    <property type="component" value="Unassembled WGS sequence"/>
</dbReference>
<comment type="caution">
    <text evidence="1">The sequence shown here is derived from an EMBL/GenBank/DDBJ whole genome shotgun (WGS) entry which is preliminary data.</text>
</comment>
<evidence type="ECO:0000313" key="1">
    <source>
        <dbReference type="EMBL" id="KAH3845748.1"/>
    </source>
</evidence>
<reference evidence="1" key="2">
    <citation type="submission" date="2020-11" db="EMBL/GenBank/DDBJ databases">
        <authorList>
            <person name="McCartney M.A."/>
            <person name="Auch B."/>
            <person name="Kono T."/>
            <person name="Mallez S."/>
            <person name="Becker A."/>
            <person name="Gohl D.M."/>
            <person name="Silverstein K.A.T."/>
            <person name="Koren S."/>
            <person name="Bechman K.B."/>
            <person name="Herman A."/>
            <person name="Abrahante J.E."/>
            <person name="Garbe J."/>
        </authorList>
    </citation>
    <scope>NUCLEOTIDE SEQUENCE</scope>
    <source>
        <strain evidence="1">Duluth1</strain>
        <tissue evidence="1">Whole animal</tissue>
    </source>
</reference>
<dbReference type="EMBL" id="JAIWYP010000003">
    <property type="protein sequence ID" value="KAH3845748.1"/>
    <property type="molecule type" value="Genomic_DNA"/>
</dbReference>
<gene>
    <name evidence="1" type="ORF">DPMN_088035</name>
</gene>
<evidence type="ECO:0000313" key="2">
    <source>
        <dbReference type="Proteomes" id="UP000828390"/>
    </source>
</evidence>
<reference evidence="1" key="1">
    <citation type="journal article" date="2019" name="bioRxiv">
        <title>The Genome of the Zebra Mussel, Dreissena polymorpha: A Resource for Invasive Species Research.</title>
        <authorList>
            <person name="McCartney M.A."/>
            <person name="Auch B."/>
            <person name="Kono T."/>
            <person name="Mallez S."/>
            <person name="Zhang Y."/>
            <person name="Obille A."/>
            <person name="Becker A."/>
            <person name="Abrahante J.E."/>
            <person name="Garbe J."/>
            <person name="Badalamenti J.P."/>
            <person name="Herman A."/>
            <person name="Mangelson H."/>
            <person name="Liachko I."/>
            <person name="Sullivan S."/>
            <person name="Sone E.D."/>
            <person name="Koren S."/>
            <person name="Silverstein K.A.T."/>
            <person name="Beckman K.B."/>
            <person name="Gohl D.M."/>
        </authorList>
    </citation>
    <scope>NUCLEOTIDE SEQUENCE</scope>
    <source>
        <strain evidence="1">Duluth1</strain>
        <tissue evidence="1">Whole animal</tissue>
    </source>
</reference>
<accession>A0A9D4KUB6</accession>
<dbReference type="AlphaFoldDB" id="A0A9D4KUB6"/>
<organism evidence="1 2">
    <name type="scientific">Dreissena polymorpha</name>
    <name type="common">Zebra mussel</name>
    <name type="synonym">Mytilus polymorpha</name>
    <dbReference type="NCBI Taxonomy" id="45954"/>
    <lineage>
        <taxon>Eukaryota</taxon>
        <taxon>Metazoa</taxon>
        <taxon>Spiralia</taxon>
        <taxon>Lophotrochozoa</taxon>
        <taxon>Mollusca</taxon>
        <taxon>Bivalvia</taxon>
        <taxon>Autobranchia</taxon>
        <taxon>Heteroconchia</taxon>
        <taxon>Euheterodonta</taxon>
        <taxon>Imparidentia</taxon>
        <taxon>Neoheterodontei</taxon>
        <taxon>Myida</taxon>
        <taxon>Dreissenoidea</taxon>
        <taxon>Dreissenidae</taxon>
        <taxon>Dreissena</taxon>
    </lineage>
</organism>